<feature type="domain" description="DUF1308" evidence="2">
    <location>
        <begin position="413"/>
        <end position="500"/>
    </location>
</feature>
<dbReference type="EMBL" id="PDNA01000047">
    <property type="protein sequence ID" value="PGH19420.1"/>
    <property type="molecule type" value="Genomic_DNA"/>
</dbReference>
<feature type="compositionally biased region" description="Low complexity" evidence="1">
    <location>
        <begin position="97"/>
        <end position="114"/>
    </location>
</feature>
<dbReference type="Proteomes" id="UP000224634">
    <property type="component" value="Unassembled WGS sequence"/>
</dbReference>
<comment type="caution">
    <text evidence="3">The sequence shown here is derived from an EMBL/GenBank/DDBJ whole genome shotgun (WGS) entry which is preliminary data.</text>
</comment>
<name>A0A2B7YE04_POLH7</name>
<dbReference type="InterPro" id="IPR010733">
    <property type="entry name" value="DUF1308"/>
</dbReference>
<keyword evidence="4" id="KW-1185">Reference proteome</keyword>
<organism evidence="3 4">
    <name type="scientific">Polytolypa hystricis (strain UAMH7299)</name>
    <dbReference type="NCBI Taxonomy" id="1447883"/>
    <lineage>
        <taxon>Eukaryota</taxon>
        <taxon>Fungi</taxon>
        <taxon>Dikarya</taxon>
        <taxon>Ascomycota</taxon>
        <taxon>Pezizomycotina</taxon>
        <taxon>Eurotiomycetes</taxon>
        <taxon>Eurotiomycetidae</taxon>
        <taxon>Onygenales</taxon>
        <taxon>Onygenales incertae sedis</taxon>
        <taxon>Polytolypa</taxon>
    </lineage>
</organism>
<evidence type="ECO:0000256" key="1">
    <source>
        <dbReference type="SAM" id="MobiDB-lite"/>
    </source>
</evidence>
<dbReference type="STRING" id="1447883.A0A2B7YE04"/>
<dbReference type="Pfam" id="PF07000">
    <property type="entry name" value="DUF1308"/>
    <property type="match status" value="1"/>
</dbReference>
<feature type="compositionally biased region" description="Acidic residues" evidence="1">
    <location>
        <begin position="120"/>
        <end position="142"/>
    </location>
</feature>
<dbReference type="OrthoDB" id="441890at2759"/>
<proteinExistence type="predicted"/>
<evidence type="ECO:0000313" key="3">
    <source>
        <dbReference type="EMBL" id="PGH19420.1"/>
    </source>
</evidence>
<dbReference type="PANTHER" id="PTHR13379">
    <property type="entry name" value="UNCHARACTERIZED DUF1308"/>
    <property type="match status" value="1"/>
</dbReference>
<evidence type="ECO:0000313" key="4">
    <source>
        <dbReference type="Proteomes" id="UP000224634"/>
    </source>
</evidence>
<protein>
    <recommendedName>
        <fullName evidence="2">DUF1308 domain-containing protein</fullName>
    </recommendedName>
</protein>
<dbReference type="AlphaFoldDB" id="A0A2B7YE04"/>
<accession>A0A2B7YE04</accession>
<evidence type="ECO:0000259" key="2">
    <source>
        <dbReference type="Pfam" id="PF07000"/>
    </source>
</evidence>
<sequence>MARDRISAAFHSIHGTSFPSSPAAAAAADTTPASSAALADSLLTQCQTLISELSALQSHLSAIGKPNAVELRQFKGVVASELKSLEKLREQASAYDSSSSSRSRSSGSAQVAEEVNGRAEEEEEEKEGGDAGEEEDEEEEPQMDERESRLLHSLRSSNLQFYATVWRVAKMECRGLVAFSKRFYWHETRGGRISAIEQTKMKDGASSSSVSPPLPTSAKDGEADWDRLESEFGDLAVSKKTGKSVKRSVLVDIVADDGEEWVKVSTITPNRLLFELAKLGWEAPWDSAHSDEEKDESWNVTLQNDGSDDEDDNIELIKLAIDMKKAASLIRVRYKHPRIRFVLPKVVEGQIPEIDNIINGIRKAGAIVECGTIATQNGSLDVDGTNDDASSQGLERFLPALLPNALPSLTSKLNVDCTLLLAMVSDLSHIRNIPPAPHHHRAILRQIEVEAKQPLIPTEIWPTMGDKDLVCTEEAVMRMREIVDTIGTPTEKERTSILMGDKEQNRKVLVSQYQKLSDYQVPADWKLPIKVVPVQDEIERGLKDGRLPGVASKIANEISDINKSVFFYGWVTGVTTISSNRMVAKQIETLIEDNRFGDDDLAGPPVWLCDTARSLVGKENKRR</sequence>
<dbReference type="PANTHER" id="PTHR13379:SF0">
    <property type="entry name" value="UPF0415 PROTEIN C7ORF25"/>
    <property type="match status" value="1"/>
</dbReference>
<feature type="region of interest" description="Disordered" evidence="1">
    <location>
        <begin position="195"/>
        <end position="220"/>
    </location>
</feature>
<gene>
    <name evidence="3" type="ORF">AJ80_03920</name>
</gene>
<feature type="region of interest" description="Disordered" evidence="1">
    <location>
        <begin position="93"/>
        <end position="148"/>
    </location>
</feature>
<reference evidence="3 4" key="1">
    <citation type="submission" date="2017-10" db="EMBL/GenBank/DDBJ databases">
        <title>Comparative genomics in systemic dimorphic fungi from Ajellomycetaceae.</title>
        <authorList>
            <person name="Munoz J.F."/>
            <person name="Mcewen J.G."/>
            <person name="Clay O.K."/>
            <person name="Cuomo C.A."/>
        </authorList>
    </citation>
    <scope>NUCLEOTIDE SEQUENCE [LARGE SCALE GENOMIC DNA]</scope>
    <source>
        <strain evidence="3 4">UAMH7299</strain>
    </source>
</reference>